<accession>F7ZHN2</accession>
<dbReference type="EMBL" id="CP002623">
    <property type="protein sequence ID" value="AEI92443.1"/>
    <property type="molecule type" value="Genomic_DNA"/>
</dbReference>
<dbReference type="KEGG" id="rli:RLO149_c004130"/>
<sequence>MPPFPSLPYWIWKQTMKRIKIIDVPHYETDPKAIVKQLSKFLEDFRKKKVAIDLIGDDERSAEFNVSDIEIFGDELSDGVELTYWDTLRITSRANKLAKNRVAAAGVSHLKREEYDRLEPSLC</sequence>
<evidence type="ECO:0000313" key="2">
    <source>
        <dbReference type="Proteomes" id="UP000001353"/>
    </source>
</evidence>
<gene>
    <name evidence="1" type="ordered locus">RLO149_c004130</name>
</gene>
<dbReference type="AlphaFoldDB" id="F7ZHN2"/>
<reference evidence="1 2" key="1">
    <citation type="journal article" date="2011" name="BMC Genomics">
        <title>Comparative genome analysis and genome-guided physiological analysis of Roseobacter litoralis.</title>
        <authorList>
            <person name="Kalhoefer D."/>
            <person name="Thole S."/>
            <person name="Voget S."/>
            <person name="Lehmann R."/>
            <person name="Liesegang H."/>
            <person name="Wollher A."/>
            <person name="Daniel R."/>
            <person name="Simon M."/>
            <person name="Brinkhoff T."/>
        </authorList>
    </citation>
    <scope>NUCLEOTIDE SEQUENCE [LARGE SCALE GENOMIC DNA]</scope>
    <source>
        <strain evidence="2">ATCC 49566 / DSM 6996 / JCM 21268 / NBRC 15278 / OCh 149</strain>
    </source>
</reference>
<dbReference type="HOGENOM" id="CLU_2013568_0_0_5"/>
<protein>
    <submittedName>
        <fullName evidence="1">Uncharacterized protein</fullName>
    </submittedName>
</protein>
<keyword evidence="2" id="KW-1185">Reference proteome</keyword>
<organism evidence="1 2">
    <name type="scientific">Roseobacter litoralis (strain ATCC 49566 / DSM 6996 / JCM 21268 / NBRC 15278 / OCh 149)</name>
    <dbReference type="NCBI Taxonomy" id="391595"/>
    <lineage>
        <taxon>Bacteria</taxon>
        <taxon>Pseudomonadati</taxon>
        <taxon>Pseudomonadota</taxon>
        <taxon>Alphaproteobacteria</taxon>
        <taxon>Rhodobacterales</taxon>
        <taxon>Roseobacteraceae</taxon>
        <taxon>Roseobacter</taxon>
    </lineage>
</organism>
<proteinExistence type="predicted"/>
<dbReference type="Proteomes" id="UP000001353">
    <property type="component" value="Chromosome"/>
</dbReference>
<evidence type="ECO:0000313" key="1">
    <source>
        <dbReference type="EMBL" id="AEI92443.1"/>
    </source>
</evidence>
<name>F7ZHN2_ROSLO</name>